<comment type="caution">
    <text evidence="2">The sequence shown here is derived from an EMBL/GenBank/DDBJ whole genome shotgun (WGS) entry which is preliminary data.</text>
</comment>
<feature type="region of interest" description="Disordered" evidence="1">
    <location>
        <begin position="203"/>
        <end position="233"/>
    </location>
</feature>
<protein>
    <submittedName>
        <fullName evidence="2">Uncharacterized protein</fullName>
    </submittedName>
</protein>
<organism evidence="2 3">
    <name type="scientific">Spodoptera exigua</name>
    <name type="common">Beet armyworm</name>
    <name type="synonym">Noctua fulgens</name>
    <dbReference type="NCBI Taxonomy" id="7107"/>
    <lineage>
        <taxon>Eukaryota</taxon>
        <taxon>Metazoa</taxon>
        <taxon>Ecdysozoa</taxon>
        <taxon>Arthropoda</taxon>
        <taxon>Hexapoda</taxon>
        <taxon>Insecta</taxon>
        <taxon>Pterygota</taxon>
        <taxon>Neoptera</taxon>
        <taxon>Endopterygota</taxon>
        <taxon>Lepidoptera</taxon>
        <taxon>Glossata</taxon>
        <taxon>Ditrysia</taxon>
        <taxon>Noctuoidea</taxon>
        <taxon>Noctuidae</taxon>
        <taxon>Amphipyrinae</taxon>
        <taxon>Spodoptera</taxon>
    </lineage>
</organism>
<evidence type="ECO:0000313" key="2">
    <source>
        <dbReference type="EMBL" id="KAH9634852.1"/>
    </source>
</evidence>
<accession>A0A922MEG1</accession>
<reference evidence="2" key="1">
    <citation type="journal article" date="2021" name="G3 (Bethesda)">
        <title>Genome and transcriptome analysis of the beet armyworm Spodoptera exigua reveals targets for pest control. .</title>
        <authorList>
            <person name="Simon S."/>
            <person name="Breeschoten T."/>
            <person name="Jansen H.J."/>
            <person name="Dirks R.P."/>
            <person name="Schranz M.E."/>
            <person name="Ros V.I.D."/>
        </authorList>
    </citation>
    <scope>NUCLEOTIDE SEQUENCE</scope>
    <source>
        <strain evidence="2">TB_SE_WUR_2020</strain>
    </source>
</reference>
<feature type="region of interest" description="Disordered" evidence="1">
    <location>
        <begin position="167"/>
        <end position="190"/>
    </location>
</feature>
<proteinExistence type="predicted"/>
<sequence>MEPLKTHGTVLPQQVLIRPVGGCPSGPRPEDLLQGGHEGANPHVGQREAMITDDLSLNTDPRILTKLEIYNVLVEKAKQFGSKQRLGDLESNDRTMVILNALYPTGIPDNLDVHNKNLKDSISKFINNCEKLYNNSKRNFKRFTKKNEKCLSTIFDIPIPTKIEKSPIELNTSSPSDYLLKPQEPESSDMSSVSNILFTEPVPGPSHEIPSTTNNTIPGTSNNSPSASNEMNSRQMLRIRKSLEESLQDQPRSKIIKMMSKIVTDEIHGEKLVKSSAQELEFVINECLKSPTRPKKIASFMKAKVEAKPYTPEEALSIVIDRKLTVEDYSIIQKDLKERGFPAYPPYFKLKIAKQMCYPDEDIVITEREASVSVHSLLLHTFRRIIKLSTESISQYCKQKQKYILHCRFEGSWGFDGSTGQAFYKQKFLDGDNENENCLFTTTYIPLRLKTNDGFVLWSNPCPQSYRFCRPLKIQYRNETKELITEEKNRVQAEIDQLTPLYAETDEGQSIISDTKLYLTVIDGKVFNVITGTTSQLRCACCGATATEFNQLDVVINKPVNPEALRHGISPLHAWIRIFEFLLHLGYKNDPAVMKWRINKKSPAATIVEERKKKIQTALRDKLSLLVDVVRPNSGTTNDGNTARTALSDQHRQTFADILGIETWLVDDLHTILVALSSGLYIDAAKFEAFCKSVAAKYVEKYNWFYMSVTLHKILIHGRQIIDASPLPIGMLSEQAGESRNKDWRYDRQHHTRKLDRKTTILDLFHRALESSDPYISTLTLSTRHKHKKPLPLSKSVLQLLSVTTDNVNYHNLDSEDLEENNITLTSEEIINQSDSEDMS</sequence>
<gene>
    <name evidence="2" type="ORF">HF086_016131</name>
</gene>
<name>A0A922MEG1_SPOEX</name>
<feature type="region of interest" description="Disordered" evidence="1">
    <location>
        <begin position="23"/>
        <end position="42"/>
    </location>
</feature>
<dbReference type="AlphaFoldDB" id="A0A922MEG1"/>
<evidence type="ECO:0000313" key="3">
    <source>
        <dbReference type="Proteomes" id="UP000814243"/>
    </source>
</evidence>
<dbReference type="Proteomes" id="UP000814243">
    <property type="component" value="Unassembled WGS sequence"/>
</dbReference>
<evidence type="ECO:0000256" key="1">
    <source>
        <dbReference type="SAM" id="MobiDB-lite"/>
    </source>
</evidence>
<feature type="compositionally biased region" description="Polar residues" evidence="1">
    <location>
        <begin position="209"/>
        <end position="233"/>
    </location>
</feature>
<dbReference type="EMBL" id="JACEFF010000588">
    <property type="protein sequence ID" value="KAH9634852.1"/>
    <property type="molecule type" value="Genomic_DNA"/>
</dbReference>